<feature type="active site" description="Acyl-ester intermediate" evidence="14">
    <location>
        <position position="326"/>
    </location>
</feature>
<comment type="similarity">
    <text evidence="14">Belongs to the transpeptidase family. MrdA subfamily.</text>
</comment>
<dbReference type="EMBL" id="RYFG02000025">
    <property type="protein sequence ID" value="TRX00774.1"/>
    <property type="molecule type" value="Genomic_DNA"/>
</dbReference>
<dbReference type="Pfam" id="PF00905">
    <property type="entry name" value="Transpeptidase"/>
    <property type="match status" value="1"/>
</dbReference>
<feature type="domain" description="Penicillin-binding protein transpeptidase" evidence="15">
    <location>
        <begin position="267"/>
        <end position="604"/>
    </location>
</feature>
<dbReference type="EC" id="3.4.16.4" evidence="14"/>
<evidence type="ECO:0000259" key="15">
    <source>
        <dbReference type="Pfam" id="PF00905"/>
    </source>
</evidence>
<evidence type="ECO:0000256" key="13">
    <source>
        <dbReference type="ARBA" id="ARBA00023316"/>
    </source>
</evidence>
<evidence type="ECO:0000256" key="2">
    <source>
        <dbReference type="ARBA" id="ARBA00004236"/>
    </source>
</evidence>
<evidence type="ECO:0000313" key="17">
    <source>
        <dbReference type="EMBL" id="TRX00774.1"/>
    </source>
</evidence>
<comment type="subcellular location">
    <subcellularLocation>
        <location evidence="14">Cell inner membrane</location>
        <topology evidence="14">Single-pass membrane protein</topology>
    </subcellularLocation>
    <subcellularLocation>
        <location evidence="2">Cell membrane</location>
    </subcellularLocation>
    <subcellularLocation>
        <location evidence="1">Membrane</location>
        <topology evidence="1">Single-pass membrane protein</topology>
    </subcellularLocation>
</comment>
<evidence type="ECO:0000256" key="1">
    <source>
        <dbReference type="ARBA" id="ARBA00004167"/>
    </source>
</evidence>
<evidence type="ECO:0000256" key="12">
    <source>
        <dbReference type="ARBA" id="ARBA00023136"/>
    </source>
</evidence>
<comment type="pathway">
    <text evidence="14">Cell wall biogenesis; peptidoglycan biosynthesis.</text>
</comment>
<evidence type="ECO:0000256" key="6">
    <source>
        <dbReference type="ARBA" id="ARBA00022670"/>
    </source>
</evidence>
<evidence type="ECO:0000256" key="7">
    <source>
        <dbReference type="ARBA" id="ARBA00022692"/>
    </source>
</evidence>
<dbReference type="HAMAP" id="MF_02081">
    <property type="entry name" value="MrdA_transpept"/>
    <property type="match status" value="1"/>
</dbReference>
<dbReference type="Proteomes" id="UP000733744">
    <property type="component" value="Unassembled WGS sequence"/>
</dbReference>
<feature type="domain" description="Penicillin-binding protein dimerisation" evidence="16">
    <location>
        <begin position="65"/>
        <end position="235"/>
    </location>
</feature>
<comment type="caution">
    <text evidence="17">The sequence shown here is derived from an EMBL/GenBank/DDBJ whole genome shotgun (WGS) entry which is preliminary data.</text>
</comment>
<keyword evidence="7 14" id="KW-0812">Transmembrane</keyword>
<dbReference type="SUPFAM" id="SSF56519">
    <property type="entry name" value="Penicillin binding protein dimerisation domain"/>
    <property type="match status" value="1"/>
</dbReference>
<dbReference type="InterPro" id="IPR012338">
    <property type="entry name" value="Beta-lactam/transpept-like"/>
</dbReference>
<sequence length="618" mass="68262">MSRIYTIKNKLVESRLFLNRIIAAFVVILLLTSGLVVRLVYLQIVGHEHYATLAKDNSIKIEPLVPTRGIIYDRHGRVLADNTQSFSLELIPEQISDLNDTLLRLQKLLNISDEKIDQYQKQRKRQKRFVSTPLLISMTDEEIAKFAVVRPYFPGVDIQARLVRHYPYAELTSHVIGYVGRINETEMKSLPLAEYRGSTYVGKIGIESTYETELHGKTGYAEIETNVQARAINTVNSVPPVPGENLYLTLDIDLQKTAYDALGDYNGAVVAIDIKTGGVLVFASRPGFDPNPFVIGIANDAYQALQSSEDQPLYNRALRGLYPPGSTIKPFVGLAGLEYNAINTEHKLFCPGYYQLPNVSHHYRDWKKGGHGSVNMSEAITQSCDVYFYSLASMLGIDRMHSFLKHFGFGEKTGIDLVGEKQGLLPSREWKRSRRNQSWYPGETLITGIGQGYLQVTPMQLAKATATLANKGKVVSPFLVKNSATSNSTAAGEETPSDDITLKPENINSIISAMVNVVHDPHGTAKGINKGLNYQIAGKTGTAQVFNIKQDAKYNENDIDFKLRDHALFISFAPADDPKIAVAVIAENGGHGGSVAAPIAGEVIKQYLKESNNENGNP</sequence>
<keyword evidence="5 14" id="KW-0121">Carboxypeptidase</keyword>
<keyword evidence="12 14" id="KW-0472">Membrane</keyword>
<evidence type="ECO:0000256" key="3">
    <source>
        <dbReference type="ARBA" id="ARBA00022475"/>
    </source>
</evidence>
<organism evidence="17 18">
    <name type="scientific">Candidatus Methylobacter oryzae</name>
    <dbReference type="NCBI Taxonomy" id="2497749"/>
    <lineage>
        <taxon>Bacteria</taxon>
        <taxon>Pseudomonadati</taxon>
        <taxon>Pseudomonadota</taxon>
        <taxon>Gammaproteobacteria</taxon>
        <taxon>Methylococcales</taxon>
        <taxon>Methylococcaceae</taxon>
        <taxon>Methylobacter</taxon>
    </lineage>
</organism>
<dbReference type="InterPro" id="IPR036138">
    <property type="entry name" value="PBP_dimer_sf"/>
</dbReference>
<dbReference type="InterPro" id="IPR017790">
    <property type="entry name" value="Penicillin-binding_protein_2"/>
</dbReference>
<keyword evidence="13 14" id="KW-0961">Cell wall biogenesis/degradation</keyword>
<dbReference type="NCBIfam" id="TIGR03423">
    <property type="entry name" value="pbp2_mrdA"/>
    <property type="match status" value="1"/>
</dbReference>
<name>A0ABY3CDN1_9GAMM</name>
<dbReference type="SUPFAM" id="SSF56601">
    <property type="entry name" value="beta-lactamase/transpeptidase-like"/>
    <property type="match status" value="1"/>
</dbReference>
<evidence type="ECO:0000256" key="9">
    <source>
        <dbReference type="ARBA" id="ARBA00022960"/>
    </source>
</evidence>
<evidence type="ECO:0000256" key="5">
    <source>
        <dbReference type="ARBA" id="ARBA00022645"/>
    </source>
</evidence>
<evidence type="ECO:0000256" key="8">
    <source>
        <dbReference type="ARBA" id="ARBA00022801"/>
    </source>
</evidence>
<dbReference type="PANTHER" id="PTHR30627:SF2">
    <property type="entry name" value="PEPTIDOGLYCAN D,D-TRANSPEPTIDASE MRDA"/>
    <property type="match status" value="1"/>
</dbReference>
<dbReference type="GO" id="GO:0009002">
    <property type="term" value="F:serine-type D-Ala-D-Ala carboxypeptidase activity"/>
    <property type="evidence" value="ECO:0007669"/>
    <property type="project" value="UniProtKB-EC"/>
</dbReference>
<dbReference type="Gene3D" id="3.40.710.10">
    <property type="entry name" value="DD-peptidase/beta-lactamase superfamily"/>
    <property type="match status" value="1"/>
</dbReference>
<evidence type="ECO:0000256" key="10">
    <source>
        <dbReference type="ARBA" id="ARBA00022984"/>
    </source>
</evidence>
<keyword evidence="9 14" id="KW-0133">Cell shape</keyword>
<dbReference type="InterPro" id="IPR050515">
    <property type="entry name" value="Beta-lactam/transpept"/>
</dbReference>
<dbReference type="RefSeq" id="WP_127026868.1">
    <property type="nucleotide sequence ID" value="NZ_RYFG02000025.1"/>
</dbReference>
<comment type="function">
    <text evidence="14">Catalyzes cross-linking of the peptidoglycan cell wall.</text>
</comment>
<dbReference type="Gene3D" id="3.90.1310.10">
    <property type="entry name" value="Penicillin-binding protein 2a (Domain 2)"/>
    <property type="match status" value="1"/>
</dbReference>
<dbReference type="Pfam" id="PF03717">
    <property type="entry name" value="PBP_dimer"/>
    <property type="match status" value="1"/>
</dbReference>
<gene>
    <name evidence="14 17" type="primary">mrdA</name>
    <name evidence="17" type="ORF">EKO24_005490</name>
</gene>
<dbReference type="InterPro" id="IPR005311">
    <property type="entry name" value="PBP_dimer"/>
</dbReference>
<evidence type="ECO:0000256" key="11">
    <source>
        <dbReference type="ARBA" id="ARBA00022989"/>
    </source>
</evidence>
<feature type="transmembrane region" description="Helical" evidence="14">
    <location>
        <begin position="21"/>
        <end position="41"/>
    </location>
</feature>
<evidence type="ECO:0000259" key="16">
    <source>
        <dbReference type="Pfam" id="PF03717"/>
    </source>
</evidence>
<comment type="caution">
    <text evidence="14">Lacks conserved residue(s) required for the propagation of feature annotation.</text>
</comment>
<evidence type="ECO:0000256" key="4">
    <source>
        <dbReference type="ARBA" id="ARBA00022519"/>
    </source>
</evidence>
<keyword evidence="8 14" id="KW-0378">Hydrolase</keyword>
<keyword evidence="11 14" id="KW-1133">Transmembrane helix</keyword>
<dbReference type="InterPro" id="IPR001460">
    <property type="entry name" value="PCN-bd_Tpept"/>
</dbReference>
<keyword evidence="4 14" id="KW-0997">Cell inner membrane</keyword>
<accession>A0ABY3CDN1</accession>
<dbReference type="PANTHER" id="PTHR30627">
    <property type="entry name" value="PEPTIDOGLYCAN D,D-TRANSPEPTIDASE"/>
    <property type="match status" value="1"/>
</dbReference>
<keyword evidence="18" id="KW-1185">Reference proteome</keyword>
<keyword evidence="6 14" id="KW-0645">Protease</keyword>
<reference evidence="17 18" key="1">
    <citation type="journal article" date="2019" name="Antonie Van Leeuwenhoek">
        <title>Description of 'Ca. Methylobacter oryzae' KRF1, a novel species from the environmentally important Methylobacter clade 2.</title>
        <authorList>
            <person name="Khatri K."/>
            <person name="Mohite J.A."/>
            <person name="Pandit P.S."/>
            <person name="Bahulikar R."/>
            <person name="Rahalkar M.C."/>
        </authorList>
    </citation>
    <scope>NUCLEOTIDE SEQUENCE [LARGE SCALE GENOMIC DNA]</scope>
    <source>
        <strain evidence="17 18">KRF1</strain>
    </source>
</reference>
<evidence type="ECO:0000313" key="18">
    <source>
        <dbReference type="Proteomes" id="UP000733744"/>
    </source>
</evidence>
<keyword evidence="3 14" id="KW-1003">Cell membrane</keyword>
<dbReference type="Gene3D" id="3.30.1390.30">
    <property type="entry name" value="Penicillin-binding protein 2a, domain 3"/>
    <property type="match status" value="1"/>
</dbReference>
<comment type="catalytic activity">
    <reaction evidence="14">
        <text>Preferential cleavage: (Ac)2-L-Lys-D-Ala-|-D-Ala. Also transpeptidation of peptidyl-alanyl moieties that are N-acyl substituents of D-alanine.</text>
        <dbReference type="EC" id="3.4.16.4"/>
    </reaction>
</comment>
<keyword evidence="10 14" id="KW-0573">Peptidoglycan synthesis</keyword>
<protein>
    <recommendedName>
        <fullName evidence="14">Peptidoglycan D,D-transpeptidase MrdA</fullName>
        <ecNumber evidence="14">3.4.16.4</ecNumber>
    </recommendedName>
    <alternativeName>
        <fullName evidence="14">Penicillin-binding protein 2</fullName>
        <shortName evidence="14">PBP-2</shortName>
    </alternativeName>
</protein>
<proteinExistence type="inferred from homology"/>
<evidence type="ECO:0000256" key="14">
    <source>
        <dbReference type="HAMAP-Rule" id="MF_02081"/>
    </source>
</evidence>